<dbReference type="AlphaFoldDB" id="A0A5B7JHE2"/>
<dbReference type="Proteomes" id="UP000324222">
    <property type="component" value="Unassembled WGS sequence"/>
</dbReference>
<name>A0A5B7JHE2_PORTR</name>
<evidence type="ECO:0000313" key="3">
    <source>
        <dbReference type="Proteomes" id="UP000324222"/>
    </source>
</evidence>
<protein>
    <submittedName>
        <fullName evidence="2">Uncharacterized protein</fullName>
    </submittedName>
</protein>
<reference evidence="2 3" key="1">
    <citation type="submission" date="2019-05" db="EMBL/GenBank/DDBJ databases">
        <title>Another draft genome of Portunus trituberculatus and its Hox gene families provides insights of decapod evolution.</title>
        <authorList>
            <person name="Jeong J.-H."/>
            <person name="Song I."/>
            <person name="Kim S."/>
            <person name="Choi T."/>
            <person name="Kim D."/>
            <person name="Ryu S."/>
            <person name="Kim W."/>
        </authorList>
    </citation>
    <scope>NUCLEOTIDE SEQUENCE [LARGE SCALE GENOMIC DNA]</scope>
    <source>
        <tissue evidence="2">Muscle</tissue>
    </source>
</reference>
<dbReference type="EMBL" id="VSRR010096094">
    <property type="protein sequence ID" value="MPC93793.1"/>
    <property type="molecule type" value="Genomic_DNA"/>
</dbReference>
<evidence type="ECO:0000256" key="1">
    <source>
        <dbReference type="SAM" id="MobiDB-lite"/>
    </source>
</evidence>
<gene>
    <name evidence="2" type="ORF">E2C01_088934</name>
</gene>
<comment type="caution">
    <text evidence="2">The sequence shown here is derived from an EMBL/GenBank/DDBJ whole genome shotgun (WGS) entry which is preliminary data.</text>
</comment>
<proteinExistence type="predicted"/>
<evidence type="ECO:0000313" key="2">
    <source>
        <dbReference type="EMBL" id="MPC93793.1"/>
    </source>
</evidence>
<accession>A0A5B7JHE2</accession>
<organism evidence="2 3">
    <name type="scientific">Portunus trituberculatus</name>
    <name type="common">Swimming crab</name>
    <name type="synonym">Neptunus trituberculatus</name>
    <dbReference type="NCBI Taxonomy" id="210409"/>
    <lineage>
        <taxon>Eukaryota</taxon>
        <taxon>Metazoa</taxon>
        <taxon>Ecdysozoa</taxon>
        <taxon>Arthropoda</taxon>
        <taxon>Crustacea</taxon>
        <taxon>Multicrustacea</taxon>
        <taxon>Malacostraca</taxon>
        <taxon>Eumalacostraca</taxon>
        <taxon>Eucarida</taxon>
        <taxon>Decapoda</taxon>
        <taxon>Pleocyemata</taxon>
        <taxon>Brachyura</taxon>
        <taxon>Eubrachyura</taxon>
        <taxon>Portunoidea</taxon>
        <taxon>Portunidae</taxon>
        <taxon>Portuninae</taxon>
        <taxon>Portunus</taxon>
    </lineage>
</organism>
<keyword evidence="3" id="KW-1185">Reference proteome</keyword>
<feature type="region of interest" description="Disordered" evidence="1">
    <location>
        <begin position="56"/>
        <end position="86"/>
    </location>
</feature>
<sequence length="103" mass="11340">MDGGGGEKVVEWEELVGGGDLCLDALRYLHRCAAILASMYQMPACPVFHAAHSPPARKPLPQVRKPNLHSDHGQDSNPCAWRPSDPKARMVPLYTTAVWFGFI</sequence>